<proteinExistence type="predicted"/>
<evidence type="ECO:0000256" key="2">
    <source>
        <dbReference type="SAM" id="Phobius"/>
    </source>
</evidence>
<name>A0ABN3UBQ3_9ACTN</name>
<feature type="transmembrane region" description="Helical" evidence="2">
    <location>
        <begin position="181"/>
        <end position="201"/>
    </location>
</feature>
<dbReference type="EMBL" id="BAAATZ010000013">
    <property type="protein sequence ID" value="GAA2728901.1"/>
    <property type="molecule type" value="Genomic_DNA"/>
</dbReference>
<reference evidence="3 4" key="1">
    <citation type="journal article" date="2019" name="Int. J. Syst. Evol. Microbiol.">
        <title>The Global Catalogue of Microorganisms (GCM) 10K type strain sequencing project: providing services to taxonomists for standard genome sequencing and annotation.</title>
        <authorList>
            <consortium name="The Broad Institute Genomics Platform"/>
            <consortium name="The Broad Institute Genome Sequencing Center for Infectious Disease"/>
            <person name="Wu L."/>
            <person name="Ma J."/>
        </authorList>
    </citation>
    <scope>NUCLEOTIDE SEQUENCE [LARGE SCALE GENOMIC DNA]</scope>
    <source>
        <strain evidence="3 4">JCM 8201</strain>
    </source>
</reference>
<comment type="caution">
    <text evidence="3">The sequence shown here is derived from an EMBL/GenBank/DDBJ whole genome shotgun (WGS) entry which is preliminary data.</text>
</comment>
<keyword evidence="4" id="KW-1185">Reference proteome</keyword>
<feature type="compositionally biased region" description="Basic and acidic residues" evidence="1">
    <location>
        <begin position="157"/>
        <end position="166"/>
    </location>
</feature>
<feature type="compositionally biased region" description="Basic and acidic residues" evidence="1">
    <location>
        <begin position="61"/>
        <end position="95"/>
    </location>
</feature>
<feature type="compositionally biased region" description="Low complexity" evidence="1">
    <location>
        <begin position="138"/>
        <end position="149"/>
    </location>
</feature>
<keyword evidence="2" id="KW-1133">Transmembrane helix</keyword>
<organism evidence="3 4">
    <name type="scientific">Actinocorallia aurantiaca</name>
    <dbReference type="NCBI Taxonomy" id="46204"/>
    <lineage>
        <taxon>Bacteria</taxon>
        <taxon>Bacillati</taxon>
        <taxon>Actinomycetota</taxon>
        <taxon>Actinomycetes</taxon>
        <taxon>Streptosporangiales</taxon>
        <taxon>Thermomonosporaceae</taxon>
        <taxon>Actinocorallia</taxon>
    </lineage>
</organism>
<gene>
    <name evidence="3" type="ORF">GCM10010439_38150</name>
</gene>
<evidence type="ECO:0000313" key="3">
    <source>
        <dbReference type="EMBL" id="GAA2728901.1"/>
    </source>
</evidence>
<keyword evidence="2" id="KW-0812">Transmembrane</keyword>
<feature type="region of interest" description="Disordered" evidence="1">
    <location>
        <begin position="28"/>
        <end position="174"/>
    </location>
</feature>
<feature type="region of interest" description="Disordered" evidence="1">
    <location>
        <begin position="205"/>
        <end position="248"/>
    </location>
</feature>
<accession>A0ABN3UBQ3</accession>
<dbReference type="Proteomes" id="UP001501842">
    <property type="component" value="Unassembled WGS sequence"/>
</dbReference>
<protein>
    <submittedName>
        <fullName evidence="3">Uncharacterized protein</fullName>
    </submittedName>
</protein>
<evidence type="ECO:0000256" key="1">
    <source>
        <dbReference type="SAM" id="MobiDB-lite"/>
    </source>
</evidence>
<keyword evidence="2" id="KW-0472">Membrane</keyword>
<sequence>MQCPECRSETPGSLGRCTRCDAVLPQVDEASPWSAPPGGNEPWPPEPWQPEPVQQGWRAEPSQDDRPWAAQDEERPWAEQPRERPWAEQPQERPWGEQPVQRPWTEGPAPERPWGEQPGERQWNEQPPQQRPWDAEPGQQQWSGGQAQQPWNAVPEEQQRSSRNDGEQWLPDEAPRWRGPLIAGLVAALLTAVLVVGYVFWSKEDGSDDSLAQPGTSQDSGDDSKKNAPKQDSPDSDAPDTSGDPQAEAEAVDAVLDDMSASRKKLANITYTCANKSKDISAFRTAVQERQGQLADVKGLSFGALENGDEVKNALVAALEASIESNQEALTWLEDEDGCDKDAAARLKDVTDEATETKRTFLDLWNPIATAQGLQTWTRENI</sequence>
<evidence type="ECO:0000313" key="4">
    <source>
        <dbReference type="Proteomes" id="UP001501842"/>
    </source>
</evidence>